<evidence type="ECO:0000313" key="9">
    <source>
        <dbReference type="EMBL" id="WBW71656.1"/>
    </source>
</evidence>
<dbReference type="InterPro" id="IPR005828">
    <property type="entry name" value="MFS_sugar_transport-like"/>
</dbReference>
<feature type="transmembrane region" description="Helical" evidence="7">
    <location>
        <begin position="151"/>
        <end position="169"/>
    </location>
</feature>
<dbReference type="GO" id="GO:0046943">
    <property type="term" value="F:carboxylic acid transmembrane transporter activity"/>
    <property type="evidence" value="ECO:0007669"/>
    <property type="project" value="TreeGrafter"/>
</dbReference>
<evidence type="ECO:0000259" key="8">
    <source>
        <dbReference type="PROSITE" id="PS50850"/>
    </source>
</evidence>
<keyword evidence="6 7" id="KW-0472">Membrane</keyword>
<feature type="transmembrane region" description="Helical" evidence="7">
    <location>
        <begin position="370"/>
        <end position="390"/>
    </location>
</feature>
<dbReference type="PROSITE" id="PS50850">
    <property type="entry name" value="MFS"/>
    <property type="match status" value="1"/>
</dbReference>
<evidence type="ECO:0000256" key="5">
    <source>
        <dbReference type="ARBA" id="ARBA00022989"/>
    </source>
</evidence>
<keyword evidence="3" id="KW-0813">Transport</keyword>
<protein>
    <submittedName>
        <fullName evidence="9">MFS transporter superfamily</fullName>
    </submittedName>
</protein>
<reference evidence="9 10" key="1">
    <citation type="journal article" date="2023" name="G3 (Bethesda)">
        <title>A high-quality reference genome for the fission yeast Schizosaccharomyces osmophilus.</title>
        <authorList>
            <person name="Jia G.S."/>
            <person name="Zhang W.C."/>
            <person name="Liang Y."/>
            <person name="Liu X.H."/>
            <person name="Rhind N."/>
            <person name="Pidoux A."/>
            <person name="Brysch-Herzberg M."/>
            <person name="Du L.L."/>
        </authorList>
    </citation>
    <scope>NUCLEOTIDE SEQUENCE [LARGE SCALE GENOMIC DNA]</scope>
    <source>
        <strain evidence="9 10">CBS 15793</strain>
    </source>
</reference>
<name>A0AAF0ATP5_9SCHI</name>
<evidence type="ECO:0000256" key="1">
    <source>
        <dbReference type="ARBA" id="ARBA00004141"/>
    </source>
</evidence>
<feature type="transmembrane region" description="Helical" evidence="7">
    <location>
        <begin position="434"/>
        <end position="455"/>
    </location>
</feature>
<feature type="domain" description="Major facilitator superfamily (MFS) profile" evidence="8">
    <location>
        <begin position="79"/>
        <end position="485"/>
    </location>
</feature>
<dbReference type="Pfam" id="PF00083">
    <property type="entry name" value="Sugar_tr"/>
    <property type="match status" value="2"/>
</dbReference>
<dbReference type="EMBL" id="CP115611">
    <property type="protein sequence ID" value="WBW71656.1"/>
    <property type="molecule type" value="Genomic_DNA"/>
</dbReference>
<dbReference type="FunFam" id="1.20.1250.20:FF:000140">
    <property type="entry name" value="Putative MFS phospholipid transporter"/>
    <property type="match status" value="1"/>
</dbReference>
<gene>
    <name evidence="9" type="ORF">SOMG_02484</name>
</gene>
<organism evidence="9 10">
    <name type="scientific">Schizosaccharomyces osmophilus</name>
    <dbReference type="NCBI Taxonomy" id="2545709"/>
    <lineage>
        <taxon>Eukaryota</taxon>
        <taxon>Fungi</taxon>
        <taxon>Dikarya</taxon>
        <taxon>Ascomycota</taxon>
        <taxon>Taphrinomycotina</taxon>
        <taxon>Schizosaccharomycetes</taxon>
        <taxon>Schizosaccharomycetales</taxon>
        <taxon>Schizosaccharomycetaceae</taxon>
        <taxon>Schizosaccharomyces</taxon>
    </lineage>
</organism>
<feature type="transmembrane region" description="Helical" evidence="7">
    <location>
        <begin position="396"/>
        <end position="413"/>
    </location>
</feature>
<evidence type="ECO:0000256" key="6">
    <source>
        <dbReference type="ARBA" id="ARBA00023136"/>
    </source>
</evidence>
<feature type="transmembrane region" description="Helical" evidence="7">
    <location>
        <begin position="342"/>
        <end position="363"/>
    </location>
</feature>
<dbReference type="PANTHER" id="PTHR23508:SF10">
    <property type="entry name" value="CARBOXYLIC ACID TRANSPORTER PROTEIN HOMOLOG"/>
    <property type="match status" value="1"/>
</dbReference>
<evidence type="ECO:0000313" key="10">
    <source>
        <dbReference type="Proteomes" id="UP001212411"/>
    </source>
</evidence>
<dbReference type="InterPro" id="IPR036259">
    <property type="entry name" value="MFS_trans_sf"/>
</dbReference>
<dbReference type="RefSeq" id="XP_056035899.1">
    <property type="nucleotide sequence ID" value="XM_056181276.1"/>
</dbReference>
<evidence type="ECO:0000256" key="4">
    <source>
        <dbReference type="ARBA" id="ARBA00022692"/>
    </source>
</evidence>
<feature type="transmembrane region" description="Helical" evidence="7">
    <location>
        <begin position="121"/>
        <end position="139"/>
    </location>
</feature>
<feature type="transmembrane region" description="Helical" evidence="7">
    <location>
        <begin position="294"/>
        <end position="313"/>
    </location>
</feature>
<dbReference type="Proteomes" id="UP001212411">
    <property type="component" value="Chromosome 1"/>
</dbReference>
<keyword evidence="10" id="KW-1185">Reference proteome</keyword>
<dbReference type="KEGG" id="som:SOMG_02484"/>
<comment type="similarity">
    <text evidence="2">Belongs to the major facilitator superfamily. Sugar transporter (TC 2.A.1.1) family.</text>
</comment>
<comment type="subcellular location">
    <subcellularLocation>
        <location evidence="1">Membrane</location>
        <topology evidence="1">Multi-pass membrane protein</topology>
    </subcellularLocation>
</comment>
<dbReference type="InterPro" id="IPR020846">
    <property type="entry name" value="MFS_dom"/>
</dbReference>
<feature type="transmembrane region" description="Helical" evidence="7">
    <location>
        <begin position="252"/>
        <end position="273"/>
    </location>
</feature>
<evidence type="ECO:0000256" key="3">
    <source>
        <dbReference type="ARBA" id="ARBA00022448"/>
    </source>
</evidence>
<proteinExistence type="inferred from homology"/>
<dbReference type="Gene3D" id="1.20.1250.20">
    <property type="entry name" value="MFS general substrate transporter like domains"/>
    <property type="match status" value="1"/>
</dbReference>
<accession>A0AAF0ATP5</accession>
<dbReference type="SUPFAM" id="SSF103473">
    <property type="entry name" value="MFS general substrate transporter"/>
    <property type="match status" value="1"/>
</dbReference>
<dbReference type="CDD" id="cd17364">
    <property type="entry name" value="MFS_PhT"/>
    <property type="match status" value="1"/>
</dbReference>
<feature type="transmembrane region" description="Helical" evidence="7">
    <location>
        <begin position="461"/>
        <end position="481"/>
    </location>
</feature>
<keyword evidence="4 7" id="KW-0812">Transmembrane</keyword>
<evidence type="ECO:0000256" key="7">
    <source>
        <dbReference type="SAM" id="Phobius"/>
    </source>
</evidence>
<sequence length="519" mass="56535">MSSNLSSFSVEKVETSVPPNTELMVHDSIATSYSKHSMRNLDDEKQNVYESSSQIEEGSIHSTTETGGESISEWKKFYEVFICGVALISDGYCSNSIGTVITILKRLYPKETTGNKSLKDIGMIAYVGTVVGQLSFGWYSDFFGRKNGMITATLILIVSTALCTGAYGYHGSINGMISAMIAYRFFLGIGIGAEYPCGSVAASENSSQMKPGRRHGLFILVTNAAVDIGLALGAFVPYILVCIFSDRHLRAVWRMSIGLGSVIPILLLIVRLPMKENGVYLKSKIPYSKIPWPVVLRLYGVRFLVICIVWFTYDLSTFAFSLYSSTIVSGVLPSNASIAKSFGWNTLINSFPLPGTWFSCIFVDIIGPKWCLVSGLISQGVIGLFMSGFYNQLVHRIAGFCVIYGIFLTLGEFGPGSNIGLLASKTSPTAIRGIYYGLAAAIGKCGAIAGVYAFGGNQVRVYFFAASGIALFVAVLVFFFLPQVHQTCVEDEDERFIQACVDAGYGNPYVYEETYLVKS</sequence>
<dbReference type="AlphaFoldDB" id="A0AAF0ATP5"/>
<dbReference type="PANTHER" id="PTHR23508">
    <property type="entry name" value="CARBOXYLIC ACID TRANSPORTER PROTEIN HOMOLOG"/>
    <property type="match status" value="1"/>
</dbReference>
<dbReference type="GO" id="GO:0005886">
    <property type="term" value="C:plasma membrane"/>
    <property type="evidence" value="ECO:0007669"/>
    <property type="project" value="TreeGrafter"/>
</dbReference>
<feature type="transmembrane region" description="Helical" evidence="7">
    <location>
        <begin position="216"/>
        <end position="240"/>
    </location>
</feature>
<evidence type="ECO:0000256" key="2">
    <source>
        <dbReference type="ARBA" id="ARBA00010992"/>
    </source>
</evidence>
<dbReference type="GeneID" id="80875965"/>
<keyword evidence="5 7" id="KW-1133">Transmembrane helix</keyword>